<dbReference type="WBParaSite" id="PSAMB.scaffold417size52040.g5545.t1">
    <property type="protein sequence ID" value="PSAMB.scaffold417size52040.g5545.t1"/>
    <property type="gene ID" value="PSAMB.scaffold417size52040.g5545"/>
</dbReference>
<feature type="region of interest" description="Disordered" evidence="1">
    <location>
        <begin position="145"/>
        <end position="186"/>
    </location>
</feature>
<keyword evidence="3" id="KW-1185">Reference proteome</keyword>
<feature type="compositionally biased region" description="Polar residues" evidence="1">
    <location>
        <begin position="579"/>
        <end position="590"/>
    </location>
</feature>
<feature type="compositionally biased region" description="Polar residues" evidence="1">
    <location>
        <begin position="864"/>
        <end position="896"/>
    </location>
</feature>
<feature type="region of interest" description="Disordered" evidence="1">
    <location>
        <begin position="1031"/>
        <end position="1056"/>
    </location>
</feature>
<feature type="region of interest" description="Disordered" evidence="1">
    <location>
        <begin position="755"/>
        <end position="847"/>
    </location>
</feature>
<feature type="region of interest" description="Disordered" evidence="1">
    <location>
        <begin position="1162"/>
        <end position="1262"/>
    </location>
</feature>
<feature type="compositionally biased region" description="Polar residues" evidence="1">
    <location>
        <begin position="598"/>
        <end position="620"/>
    </location>
</feature>
<dbReference type="Proteomes" id="UP000887566">
    <property type="component" value="Unplaced"/>
</dbReference>
<organism evidence="3 4">
    <name type="scientific">Plectus sambesii</name>
    <dbReference type="NCBI Taxonomy" id="2011161"/>
    <lineage>
        <taxon>Eukaryota</taxon>
        <taxon>Metazoa</taxon>
        <taxon>Ecdysozoa</taxon>
        <taxon>Nematoda</taxon>
        <taxon>Chromadorea</taxon>
        <taxon>Plectida</taxon>
        <taxon>Plectina</taxon>
        <taxon>Plectoidea</taxon>
        <taxon>Plectidae</taxon>
        <taxon>Plectus</taxon>
    </lineage>
</organism>
<feature type="compositionally biased region" description="Low complexity" evidence="1">
    <location>
        <begin position="793"/>
        <end position="828"/>
    </location>
</feature>
<evidence type="ECO:0000256" key="1">
    <source>
        <dbReference type="SAM" id="MobiDB-lite"/>
    </source>
</evidence>
<feature type="compositionally biased region" description="Basic and acidic residues" evidence="1">
    <location>
        <begin position="176"/>
        <end position="185"/>
    </location>
</feature>
<feature type="region of interest" description="Disordered" evidence="1">
    <location>
        <begin position="244"/>
        <end position="264"/>
    </location>
</feature>
<feature type="compositionally biased region" description="Polar residues" evidence="1">
    <location>
        <begin position="254"/>
        <end position="264"/>
    </location>
</feature>
<feature type="compositionally biased region" description="Acidic residues" evidence="1">
    <location>
        <begin position="147"/>
        <end position="159"/>
    </location>
</feature>
<proteinExistence type="predicted"/>
<feature type="compositionally biased region" description="Polar residues" evidence="1">
    <location>
        <begin position="1210"/>
        <end position="1236"/>
    </location>
</feature>
<name>A0A914WJ49_9BILA</name>
<evidence type="ECO:0000313" key="3">
    <source>
        <dbReference type="Proteomes" id="UP000887566"/>
    </source>
</evidence>
<feature type="compositionally biased region" description="Basic and acidic residues" evidence="1">
    <location>
        <begin position="972"/>
        <end position="984"/>
    </location>
</feature>
<reference evidence="4" key="1">
    <citation type="submission" date="2022-11" db="UniProtKB">
        <authorList>
            <consortium name="WormBaseParasite"/>
        </authorList>
    </citation>
    <scope>IDENTIFICATION</scope>
</reference>
<accession>A0A914WJ49</accession>
<dbReference type="Pfam" id="PF08729">
    <property type="entry name" value="HUN"/>
    <property type="match status" value="1"/>
</dbReference>
<feature type="compositionally biased region" description="Low complexity" evidence="1">
    <location>
        <begin position="1195"/>
        <end position="1209"/>
    </location>
</feature>
<evidence type="ECO:0000313" key="4">
    <source>
        <dbReference type="WBParaSite" id="PSAMB.scaffold417size52040.g5545.t1"/>
    </source>
</evidence>
<feature type="region of interest" description="Disordered" evidence="1">
    <location>
        <begin position="324"/>
        <end position="356"/>
    </location>
</feature>
<evidence type="ECO:0000259" key="2">
    <source>
        <dbReference type="Pfam" id="PF08729"/>
    </source>
</evidence>
<feature type="region of interest" description="Disordered" evidence="1">
    <location>
        <begin position="555"/>
        <end position="620"/>
    </location>
</feature>
<protein>
    <submittedName>
        <fullName evidence="4">Hpc2-related domain-containing protein</fullName>
    </submittedName>
</protein>
<feature type="region of interest" description="Disordered" evidence="1">
    <location>
        <begin position="443"/>
        <end position="513"/>
    </location>
</feature>
<feature type="compositionally biased region" description="Basic and acidic residues" evidence="1">
    <location>
        <begin position="950"/>
        <end position="965"/>
    </location>
</feature>
<dbReference type="PANTHER" id="PTHR21669">
    <property type="entry name" value="CAPZ-INTERACTING PROTEIN AND RELATED PROTEINS"/>
    <property type="match status" value="1"/>
</dbReference>
<feature type="region of interest" description="Disordered" evidence="1">
    <location>
        <begin position="864"/>
        <end position="899"/>
    </location>
</feature>
<feature type="compositionally biased region" description="Basic residues" evidence="1">
    <location>
        <begin position="244"/>
        <end position="253"/>
    </location>
</feature>
<feature type="region of interest" description="Disordered" evidence="1">
    <location>
        <begin position="950"/>
        <end position="1001"/>
    </location>
</feature>
<feature type="compositionally biased region" description="Low complexity" evidence="1">
    <location>
        <begin position="758"/>
        <end position="773"/>
    </location>
</feature>
<dbReference type="PANTHER" id="PTHR21669:SF28">
    <property type="entry name" value="YEMANUCLEIN"/>
    <property type="match status" value="1"/>
</dbReference>
<dbReference type="GO" id="GO:0006325">
    <property type="term" value="P:chromatin organization"/>
    <property type="evidence" value="ECO:0007669"/>
    <property type="project" value="TreeGrafter"/>
</dbReference>
<dbReference type="GO" id="GO:0005634">
    <property type="term" value="C:nucleus"/>
    <property type="evidence" value="ECO:0007669"/>
    <property type="project" value="TreeGrafter"/>
</dbReference>
<feature type="domain" description="Hpc2-related" evidence="2">
    <location>
        <begin position="93"/>
        <end position="140"/>
    </location>
</feature>
<feature type="compositionally biased region" description="Basic and acidic residues" evidence="1">
    <location>
        <begin position="1163"/>
        <end position="1173"/>
    </location>
</feature>
<sequence>MTLPVDLPGSSRKKRKALNVQHVILDLELFEPTKNKYPVFNYKDLLKEHLNQSDSSGDDERFHDREAEELVKRLEEKYGNKRDKRGKKIKFGRAEDFIDKTAGYDLSDSFIDDGEAYDEMIPSTLDTARKGFYVNRGKLEFKSVYSSDEENASDVDSEDERPSTSRQIEPKKKKLTKEDTMEETKSSAALLNDSIMSVINTSKKQAHGDSALKAAVQSIKKKRLSAGMPPTLRAAKAALANRQPLKRGPKPKNKNISALSTPGMTDNTAEMASFLAEMAGGNFNSEELENIYRDVNVSPEQLKSKQPANVTVTAATPTKKVIIDSSDEESSPNVTATPDRMSGGRPPTGPPAKTPQTWSNALKAMVKHFKDETRKFGAPDNKFRLHPEHVELCIKIEEKCISDGMNMPQKSAVMDSLARWVQIQKQSLYIRIKVYKERKASGLLSPQRATPPSLTSKNATGTMPTLSAAQKVSKPEKTEAKSAKAEKPSAVSNNPVRPAAPTPATSNPSRVKNDKLSVDSLIASVVASVASSGSSLNSPDSPSLRSIADVVDAVRGKERKQEASAASALTPSRPAGSVPATSATKTSGKAPNSAPAKQATTPTNLSKKANANTPPTSASLAAMSQSLTQDVMTNLALLTAVIKEQMEMQERAFIASTQMAIASNSPRPKKEFIWSDDLKKLVSSMMSMIVKATAALNQSPAEQATSIVRFFDVSVLPLFGHSGWMTFSKLIAQLQSMVPSGVILSSCVYYRKRAESETQGGKKPPGQPTTQQPKKPRTNANPTQKKATPLAVSSSASKGISSTTAGQNAQSTVAASSAPTSSISNGSSVHSQKTPAETSKKGSSAADNIQMNSFEDARVKLQSNLAPSSSTGSVPLNQSSAVKRQSDAQEQAQLKKQQNDRLKLEQLQKQRLAQEQLKKFQEDQLHKELEQRAAQLQLFQLQAHKELEVQRQMHEQQDQLRRRQQQEQQRQQQERQKQQEEQLKQRQPQEQQERQRQAVQQQQEEAQKQMLQILEQQHLAQEQKKQQELQEKQRLEQERKRQQQEMQEKQRLEQERRRQQQEQLKQQQELQEKQRLEQERMKQQQELLEKQRLEQERMKQQQELLEKQRLEQERRRQQQEVQEKQRLEQERMKQQQELLEKQRLEQERRRQQEQLKQQQQLQERARLEQEHRNRLQQQQQEQEEQLRRQQKQHQEQLQLQQQMQQQQLQYGSSAGRSQLGSSPGDSGSYSQHQVHQSPPMTYSGSPMGMPSSPTIQRHSTPVSQLNRPMMTLSEALPQGGVSPFQAASSSYSAQPSGAYYTHPPMQSLPATGNQTMNIQQQLMQLNERGLLNAAEMRQLMSGSMSMSEIQRVIYERSQQGASVMQQSQSAQQLGHQHAAFGGGNFYH</sequence>
<feature type="compositionally biased region" description="Low complexity" evidence="1">
    <location>
        <begin position="1237"/>
        <end position="1254"/>
    </location>
</feature>
<feature type="compositionally biased region" description="Polar residues" evidence="1">
    <location>
        <begin position="447"/>
        <end position="470"/>
    </location>
</feature>
<dbReference type="InterPro" id="IPR014840">
    <property type="entry name" value="HRD"/>
</dbReference>
<feature type="compositionally biased region" description="Basic and acidic residues" evidence="1">
    <location>
        <begin position="473"/>
        <end position="487"/>
    </location>
</feature>
<feature type="compositionally biased region" description="Polar residues" evidence="1">
    <location>
        <begin position="829"/>
        <end position="847"/>
    </location>
</feature>